<evidence type="ECO:0000313" key="1">
    <source>
        <dbReference type="EMBL" id="TFK76747.1"/>
    </source>
</evidence>
<sequence length="467" mass="51613">MAAADTSPAEASLPPNDGWDAQDDRNMGPSASNGASAGGSPMHGEEHSTAQPESSKNPDYLRGSSVGESVSGGKGDASFRDKQVKPNKVYIGGLPEHTRYEDLQRCFSQFGTITTIELKTGFGFVEFDTAEAAEQSVAKYHEGQFLGNTIRVEISRGGSRTTKHTGDPGACFRCGEMGHWARECPNSPPGTQRHPYNPDTADRMRRPPGPPPPSRSYPPPRDDYGPPRHQPRDGRYDTGPPPPKDYRRPPSPTYAPPPARGREYDEYRRGPPPPERDRYGAPPPPVDYRGRYPPPPDPGYRGPPGPPPPAAYYDRYERRPNERYPPGYPPPPLSHRGRTPPPVRDRDDYDRPPAPVRYDDKKDPYYPPRDHRDYPDYRGRPVTPPPGRYPAYSRSGSVEPPAARYTRRRSESPPARGPGYDSAYAARGPGYSGNYAPPPAAAPPRAGGRDYPPRRDTPPTNGSYNRR</sequence>
<gene>
    <name evidence="1" type="ORF">BDN72DRAFT_829902</name>
</gene>
<protein>
    <submittedName>
        <fullName evidence="1">Uncharacterized protein</fullName>
    </submittedName>
</protein>
<reference evidence="1 2" key="1">
    <citation type="journal article" date="2019" name="Nat. Ecol. Evol.">
        <title>Megaphylogeny resolves global patterns of mushroom evolution.</title>
        <authorList>
            <person name="Varga T."/>
            <person name="Krizsan K."/>
            <person name="Foldi C."/>
            <person name="Dima B."/>
            <person name="Sanchez-Garcia M."/>
            <person name="Sanchez-Ramirez S."/>
            <person name="Szollosi G.J."/>
            <person name="Szarkandi J.G."/>
            <person name="Papp V."/>
            <person name="Albert L."/>
            <person name="Andreopoulos W."/>
            <person name="Angelini C."/>
            <person name="Antonin V."/>
            <person name="Barry K.W."/>
            <person name="Bougher N.L."/>
            <person name="Buchanan P."/>
            <person name="Buyck B."/>
            <person name="Bense V."/>
            <person name="Catcheside P."/>
            <person name="Chovatia M."/>
            <person name="Cooper J."/>
            <person name="Damon W."/>
            <person name="Desjardin D."/>
            <person name="Finy P."/>
            <person name="Geml J."/>
            <person name="Haridas S."/>
            <person name="Hughes K."/>
            <person name="Justo A."/>
            <person name="Karasinski D."/>
            <person name="Kautmanova I."/>
            <person name="Kiss B."/>
            <person name="Kocsube S."/>
            <person name="Kotiranta H."/>
            <person name="LaButti K.M."/>
            <person name="Lechner B.E."/>
            <person name="Liimatainen K."/>
            <person name="Lipzen A."/>
            <person name="Lukacs Z."/>
            <person name="Mihaltcheva S."/>
            <person name="Morgado L.N."/>
            <person name="Niskanen T."/>
            <person name="Noordeloos M.E."/>
            <person name="Ohm R.A."/>
            <person name="Ortiz-Santana B."/>
            <person name="Ovrebo C."/>
            <person name="Racz N."/>
            <person name="Riley R."/>
            <person name="Savchenko A."/>
            <person name="Shiryaev A."/>
            <person name="Soop K."/>
            <person name="Spirin V."/>
            <person name="Szebenyi C."/>
            <person name="Tomsovsky M."/>
            <person name="Tulloss R.E."/>
            <person name="Uehling J."/>
            <person name="Grigoriev I.V."/>
            <person name="Vagvolgyi C."/>
            <person name="Papp T."/>
            <person name="Martin F.M."/>
            <person name="Miettinen O."/>
            <person name="Hibbett D.S."/>
            <person name="Nagy L.G."/>
        </authorList>
    </citation>
    <scope>NUCLEOTIDE SEQUENCE [LARGE SCALE GENOMIC DNA]</scope>
    <source>
        <strain evidence="1 2">NL-1719</strain>
    </source>
</reference>
<name>A0ACD3BI75_9AGAR</name>
<accession>A0ACD3BI75</accession>
<dbReference type="EMBL" id="ML208259">
    <property type="protein sequence ID" value="TFK76747.1"/>
    <property type="molecule type" value="Genomic_DNA"/>
</dbReference>
<proteinExistence type="predicted"/>
<dbReference type="Proteomes" id="UP000308600">
    <property type="component" value="Unassembled WGS sequence"/>
</dbReference>
<organism evidence="1 2">
    <name type="scientific">Pluteus cervinus</name>
    <dbReference type="NCBI Taxonomy" id="181527"/>
    <lineage>
        <taxon>Eukaryota</taxon>
        <taxon>Fungi</taxon>
        <taxon>Dikarya</taxon>
        <taxon>Basidiomycota</taxon>
        <taxon>Agaricomycotina</taxon>
        <taxon>Agaricomycetes</taxon>
        <taxon>Agaricomycetidae</taxon>
        <taxon>Agaricales</taxon>
        <taxon>Pluteineae</taxon>
        <taxon>Pluteaceae</taxon>
        <taxon>Pluteus</taxon>
    </lineage>
</organism>
<evidence type="ECO:0000313" key="2">
    <source>
        <dbReference type="Proteomes" id="UP000308600"/>
    </source>
</evidence>
<keyword evidence="2" id="KW-1185">Reference proteome</keyword>